<dbReference type="AlphaFoldDB" id="S8DPS9"/>
<organism evidence="1 2">
    <name type="scientific">Genlisea aurea</name>
    <dbReference type="NCBI Taxonomy" id="192259"/>
    <lineage>
        <taxon>Eukaryota</taxon>
        <taxon>Viridiplantae</taxon>
        <taxon>Streptophyta</taxon>
        <taxon>Embryophyta</taxon>
        <taxon>Tracheophyta</taxon>
        <taxon>Spermatophyta</taxon>
        <taxon>Magnoliopsida</taxon>
        <taxon>eudicotyledons</taxon>
        <taxon>Gunneridae</taxon>
        <taxon>Pentapetalae</taxon>
        <taxon>asterids</taxon>
        <taxon>lamiids</taxon>
        <taxon>Lamiales</taxon>
        <taxon>Lentibulariaceae</taxon>
        <taxon>Genlisea</taxon>
    </lineage>
</organism>
<protein>
    <submittedName>
        <fullName evidence="1">Uncharacterized protein</fullName>
    </submittedName>
</protein>
<proteinExistence type="predicted"/>
<name>S8DPS9_9LAMI</name>
<gene>
    <name evidence="1" type="ORF">M569_09683</name>
</gene>
<evidence type="ECO:0000313" key="1">
    <source>
        <dbReference type="EMBL" id="EPS65098.1"/>
    </source>
</evidence>
<dbReference type="EMBL" id="AUSU01004426">
    <property type="protein sequence ID" value="EPS65098.1"/>
    <property type="molecule type" value="Genomic_DNA"/>
</dbReference>
<comment type="caution">
    <text evidence="1">The sequence shown here is derived from an EMBL/GenBank/DDBJ whole genome shotgun (WGS) entry which is preliminary data.</text>
</comment>
<keyword evidence="2" id="KW-1185">Reference proteome</keyword>
<evidence type="ECO:0000313" key="2">
    <source>
        <dbReference type="Proteomes" id="UP000015453"/>
    </source>
</evidence>
<accession>S8DPS9</accession>
<sequence length="57" mass="5831">MGTLTTVAAAAAEALPTWNQNTTIEAAAAAAGIAPDDPTVAVMLPFDEATEMEVENR</sequence>
<dbReference type="Proteomes" id="UP000015453">
    <property type="component" value="Unassembled WGS sequence"/>
</dbReference>
<reference evidence="1 2" key="1">
    <citation type="journal article" date="2013" name="BMC Genomics">
        <title>The miniature genome of a carnivorous plant Genlisea aurea contains a low number of genes and short non-coding sequences.</title>
        <authorList>
            <person name="Leushkin E.V."/>
            <person name="Sutormin R.A."/>
            <person name="Nabieva E.R."/>
            <person name="Penin A.A."/>
            <person name="Kondrashov A.S."/>
            <person name="Logacheva M.D."/>
        </authorList>
    </citation>
    <scope>NUCLEOTIDE SEQUENCE [LARGE SCALE GENOMIC DNA]</scope>
</reference>